<proteinExistence type="predicted"/>
<protein>
    <submittedName>
        <fullName evidence="1">Uncharacterized protein</fullName>
    </submittedName>
</protein>
<dbReference type="AlphaFoldDB" id="A0A3N8QRL9"/>
<sequence>MPKPRTVVQRAFIDWCIAYSKFQIVDNMSVNLISCEVNSYDEVFEKTALRLGTYGFVDDEMVERGRYLFPDPPGEPTGSGFDSAYEDVCTALDDWLRTLVMPLEQISFLPEPEPYPDTDV</sequence>
<reference evidence="1 2" key="1">
    <citation type="submission" date="2018-08" db="EMBL/GenBank/DDBJ databases">
        <title>Comparative analysis of Burkholderia isolates from Puerto Rico.</title>
        <authorList>
            <person name="Hall C."/>
            <person name="Sahl J."/>
            <person name="Wagner D."/>
        </authorList>
    </citation>
    <scope>NUCLEOTIDE SEQUENCE [LARGE SCALE GENOMIC DNA]</scope>
    <source>
        <strain evidence="1 2">Bp9001</strain>
    </source>
</reference>
<accession>A0A3N8QRL9</accession>
<organism evidence="1 2">
    <name type="scientific">Burkholderia contaminans</name>
    <dbReference type="NCBI Taxonomy" id="488447"/>
    <lineage>
        <taxon>Bacteria</taxon>
        <taxon>Pseudomonadati</taxon>
        <taxon>Pseudomonadota</taxon>
        <taxon>Betaproteobacteria</taxon>
        <taxon>Burkholderiales</taxon>
        <taxon>Burkholderiaceae</taxon>
        <taxon>Burkholderia</taxon>
        <taxon>Burkholderia cepacia complex</taxon>
    </lineage>
</organism>
<evidence type="ECO:0000313" key="1">
    <source>
        <dbReference type="EMBL" id="RQT26011.1"/>
    </source>
</evidence>
<dbReference type="EMBL" id="QTQX01000013">
    <property type="protein sequence ID" value="RQT26011.1"/>
    <property type="molecule type" value="Genomic_DNA"/>
</dbReference>
<dbReference type="RefSeq" id="WP_124618479.1">
    <property type="nucleotide sequence ID" value="NZ_QTQX01000013.1"/>
</dbReference>
<gene>
    <name evidence="1" type="ORF">DF037_20185</name>
</gene>
<dbReference type="Proteomes" id="UP000269271">
    <property type="component" value="Unassembled WGS sequence"/>
</dbReference>
<comment type="caution">
    <text evidence="1">The sequence shown here is derived from an EMBL/GenBank/DDBJ whole genome shotgun (WGS) entry which is preliminary data.</text>
</comment>
<name>A0A3N8QRL9_9BURK</name>
<evidence type="ECO:0000313" key="2">
    <source>
        <dbReference type="Proteomes" id="UP000269271"/>
    </source>
</evidence>